<dbReference type="Pfam" id="PF13727">
    <property type="entry name" value="CoA_binding_3"/>
    <property type="match status" value="1"/>
</dbReference>
<dbReference type="NCBIfam" id="TIGR03025">
    <property type="entry name" value="EPS_sugtrans"/>
    <property type="match status" value="1"/>
</dbReference>
<evidence type="ECO:0000256" key="6">
    <source>
        <dbReference type="ARBA" id="ARBA00023136"/>
    </source>
</evidence>
<keyword evidence="7" id="KW-0270">Exopolysaccharide synthesis</keyword>
<organism evidence="10 11">
    <name type="scientific">Methylosinus sporium</name>
    <dbReference type="NCBI Taxonomy" id="428"/>
    <lineage>
        <taxon>Bacteria</taxon>
        <taxon>Pseudomonadati</taxon>
        <taxon>Pseudomonadota</taxon>
        <taxon>Alphaproteobacteria</taxon>
        <taxon>Hyphomicrobiales</taxon>
        <taxon>Methylocystaceae</taxon>
        <taxon>Methylosinus</taxon>
    </lineage>
</organism>
<dbReference type="AlphaFoldDB" id="A0A549SEY0"/>
<comment type="similarity">
    <text evidence="2">Belongs to the bacterial sugar transferase family.</text>
</comment>
<dbReference type="RefSeq" id="WP_142864293.1">
    <property type="nucleotide sequence ID" value="NZ_VJMF01000087.1"/>
</dbReference>
<accession>A0A549SEY0</accession>
<keyword evidence="4 8" id="KW-0812">Transmembrane</keyword>
<dbReference type="GO" id="GO:0000271">
    <property type="term" value="P:polysaccharide biosynthetic process"/>
    <property type="evidence" value="ECO:0007669"/>
    <property type="project" value="UniProtKB-KW"/>
</dbReference>
<dbReference type="InterPro" id="IPR017475">
    <property type="entry name" value="EPS_sugar_tfrase"/>
</dbReference>
<reference evidence="10 11" key="1">
    <citation type="submission" date="2019-07" db="EMBL/GenBank/DDBJ databases">
        <title>Ln-dependent methylotrophs.</title>
        <authorList>
            <person name="Tani A."/>
        </authorList>
    </citation>
    <scope>NUCLEOTIDE SEQUENCE [LARGE SCALE GENOMIC DNA]</scope>
    <source>
        <strain evidence="10 11">SM89A</strain>
    </source>
</reference>
<evidence type="ECO:0000313" key="10">
    <source>
        <dbReference type="EMBL" id="TRL27768.1"/>
    </source>
</evidence>
<keyword evidence="3 10" id="KW-0808">Transferase</keyword>
<gene>
    <name evidence="10" type="ORF">FM996_18780</name>
</gene>
<feature type="transmembrane region" description="Helical" evidence="8">
    <location>
        <begin position="31"/>
        <end position="54"/>
    </location>
</feature>
<evidence type="ECO:0000256" key="4">
    <source>
        <dbReference type="ARBA" id="ARBA00022692"/>
    </source>
</evidence>
<feature type="transmembrane region" description="Helical" evidence="8">
    <location>
        <begin position="100"/>
        <end position="118"/>
    </location>
</feature>
<feature type="transmembrane region" description="Helical" evidence="8">
    <location>
        <begin position="288"/>
        <end position="309"/>
    </location>
</feature>
<evidence type="ECO:0000256" key="7">
    <source>
        <dbReference type="ARBA" id="ARBA00023169"/>
    </source>
</evidence>
<proteinExistence type="inferred from homology"/>
<evidence type="ECO:0000256" key="5">
    <source>
        <dbReference type="ARBA" id="ARBA00022989"/>
    </source>
</evidence>
<protein>
    <submittedName>
        <fullName evidence="10">Exopolysaccharide biosynthesis polyprenyl glycosylphosphotransferase</fullName>
    </submittedName>
</protein>
<name>A0A549SEY0_METSR</name>
<evidence type="ECO:0000256" key="2">
    <source>
        <dbReference type="ARBA" id="ARBA00006464"/>
    </source>
</evidence>
<comment type="caution">
    <text evidence="10">The sequence shown here is derived from an EMBL/GenBank/DDBJ whole genome shotgun (WGS) entry which is preliminary data.</text>
</comment>
<evidence type="ECO:0000259" key="9">
    <source>
        <dbReference type="Pfam" id="PF02397"/>
    </source>
</evidence>
<feature type="domain" description="Bacterial sugar transferase" evidence="9">
    <location>
        <begin position="283"/>
        <end position="471"/>
    </location>
</feature>
<feature type="transmembrane region" description="Helical" evidence="8">
    <location>
        <begin position="66"/>
        <end position="88"/>
    </location>
</feature>
<keyword evidence="5 8" id="KW-1133">Transmembrane helix</keyword>
<dbReference type="InterPro" id="IPR003362">
    <property type="entry name" value="Bact_transf"/>
</dbReference>
<dbReference type="Pfam" id="PF02397">
    <property type="entry name" value="Bac_transf"/>
    <property type="match status" value="1"/>
</dbReference>
<dbReference type="GO" id="GO:0016020">
    <property type="term" value="C:membrane"/>
    <property type="evidence" value="ECO:0007669"/>
    <property type="project" value="UniProtKB-SubCell"/>
</dbReference>
<evidence type="ECO:0000313" key="11">
    <source>
        <dbReference type="Proteomes" id="UP000316781"/>
    </source>
</evidence>
<dbReference type="EMBL" id="VJMF01000087">
    <property type="protein sequence ID" value="TRL27768.1"/>
    <property type="molecule type" value="Genomic_DNA"/>
</dbReference>
<comment type="subcellular location">
    <subcellularLocation>
        <location evidence="1">Membrane</location>
        <topology evidence="1">Multi-pass membrane protein</topology>
    </subcellularLocation>
</comment>
<evidence type="ECO:0000256" key="8">
    <source>
        <dbReference type="SAM" id="Phobius"/>
    </source>
</evidence>
<evidence type="ECO:0000256" key="1">
    <source>
        <dbReference type="ARBA" id="ARBA00004141"/>
    </source>
</evidence>
<feature type="transmembrane region" description="Helical" evidence="8">
    <location>
        <begin position="130"/>
        <end position="148"/>
    </location>
</feature>
<dbReference type="PANTHER" id="PTHR30576:SF0">
    <property type="entry name" value="UNDECAPRENYL-PHOSPHATE N-ACETYLGALACTOSAMINYL 1-PHOSPHATE TRANSFERASE-RELATED"/>
    <property type="match status" value="1"/>
</dbReference>
<keyword evidence="6 8" id="KW-0472">Membrane</keyword>
<sequence length="477" mass="54685">MRATQVVDSEVDVVSTEFDGRRISLENYTAILLLLDVSAIIGFGVFFEWLFGGFESRLDYLADRQIAASIFAAGFYLLLSYAFALYSTRGILDRLFATRRFVICFIATFTTLVVIAVATKTAETYSRLWFFSWAITACMAVSLIRWFVVGQLRRALNRGGCVYTALSVGVFHDPLCAEEIAQYSAYEARTLKSLRLRDLSDLATISDHIARDEIDIVYIATNWEDAPIVLRNLHLLRHISAQIFVLPYCDGLRSSMLNVTLFGQSLSIRAVEKPIDGWNLWLKRMEDILIASAIILASLPIMLLIALAIRIESPGPVFFRQRRTGFNGRVFELWKFRSMYGDMTDHHATIQTRKQDPRVTRVGRFIRRTSLDELPQFFNVLQGEMSVVGPRPHALQTRTHGQSLEELVDYYAVRHRMKPGLTGWAQVHGLRGELDSVDKLRRRVDYDIEYIDRWSIWLDFEIICRTALLVVRDPHAY</sequence>
<evidence type="ECO:0000256" key="3">
    <source>
        <dbReference type="ARBA" id="ARBA00022679"/>
    </source>
</evidence>
<dbReference type="PANTHER" id="PTHR30576">
    <property type="entry name" value="COLANIC BIOSYNTHESIS UDP-GLUCOSE LIPID CARRIER TRANSFERASE"/>
    <property type="match status" value="1"/>
</dbReference>
<dbReference type="Proteomes" id="UP000316781">
    <property type="component" value="Unassembled WGS sequence"/>
</dbReference>
<dbReference type="GO" id="GO:0016780">
    <property type="term" value="F:phosphotransferase activity, for other substituted phosphate groups"/>
    <property type="evidence" value="ECO:0007669"/>
    <property type="project" value="TreeGrafter"/>
</dbReference>